<accession>A0AAW8WNT4</accession>
<proteinExistence type="predicted"/>
<dbReference type="RefSeq" id="WP_315689178.1">
    <property type="nucleotide sequence ID" value="NZ_JAVTXG010000017.1"/>
</dbReference>
<dbReference type="Proteomes" id="UP001253287">
    <property type="component" value="Unassembled WGS sequence"/>
</dbReference>
<evidence type="ECO:0000256" key="1">
    <source>
        <dbReference type="SAM" id="MobiDB-lite"/>
    </source>
</evidence>
<evidence type="ECO:0000313" key="3">
    <source>
        <dbReference type="Proteomes" id="UP001253287"/>
    </source>
</evidence>
<protein>
    <submittedName>
        <fullName evidence="2">Uncharacterized protein</fullName>
    </submittedName>
</protein>
<organism evidence="2 3">
    <name type="scientific">Lactobacillus crispatus</name>
    <dbReference type="NCBI Taxonomy" id="47770"/>
    <lineage>
        <taxon>Bacteria</taxon>
        <taxon>Bacillati</taxon>
        <taxon>Bacillota</taxon>
        <taxon>Bacilli</taxon>
        <taxon>Lactobacillales</taxon>
        <taxon>Lactobacillaceae</taxon>
        <taxon>Lactobacillus</taxon>
    </lineage>
</organism>
<dbReference type="AlphaFoldDB" id="A0AAW8WNT4"/>
<feature type="compositionally biased region" description="Basic and acidic residues" evidence="1">
    <location>
        <begin position="102"/>
        <end position="114"/>
    </location>
</feature>
<evidence type="ECO:0000313" key="2">
    <source>
        <dbReference type="EMBL" id="MDT9609329.1"/>
    </source>
</evidence>
<comment type="caution">
    <text evidence="2">The sequence shown here is derived from an EMBL/GenBank/DDBJ whole genome shotgun (WGS) entry which is preliminary data.</text>
</comment>
<dbReference type="EMBL" id="JAVTXN010000015">
    <property type="protein sequence ID" value="MDT9609329.1"/>
    <property type="molecule type" value="Genomic_DNA"/>
</dbReference>
<name>A0AAW8WNT4_9LACO</name>
<feature type="region of interest" description="Disordered" evidence="1">
    <location>
        <begin position="84"/>
        <end position="165"/>
    </location>
</feature>
<sequence length="165" mass="18815">MKRKPIYFKLPVPKKKSVEFDELISYLQKQKNKTRTIRLALLLAKKQFGDTDLSVALTKFAFDNLNFKDPKRIQAVSAVTNVIKSDTAKDDNKKATRYKPINKKDQPSSDETAKSRSRKKNSLGKHDELNSGTVNSKKNLKKKKSNQLSPDDINKMLWDGDSSDL</sequence>
<gene>
    <name evidence="2" type="ORF">RON39_04195</name>
</gene>
<reference evidence="2" key="1">
    <citation type="submission" date="2023-08" db="EMBL/GenBank/DDBJ databases">
        <title>Lactobacillus from the Female Urinary Tract.</title>
        <authorList>
            <person name="Stegman N."/>
            <person name="Jackson B."/>
            <person name="Steiling M."/>
            <person name="Sedano C."/>
            <person name="Wolfe A."/>
            <person name="Putonti C."/>
        </authorList>
    </citation>
    <scope>NUCLEOTIDE SEQUENCE</scope>
    <source>
        <strain evidence="2">UMB5661</strain>
    </source>
</reference>